<evidence type="ECO:0000313" key="2">
    <source>
        <dbReference type="EMBL" id="GBN11774.1"/>
    </source>
</evidence>
<feature type="compositionally biased region" description="Polar residues" evidence="1">
    <location>
        <begin position="124"/>
        <end position="133"/>
    </location>
</feature>
<dbReference type="AlphaFoldDB" id="A0A4Y2LBB9"/>
<evidence type="ECO:0000256" key="1">
    <source>
        <dbReference type="SAM" id="MobiDB-lite"/>
    </source>
</evidence>
<name>A0A4Y2LBB9_ARAVE</name>
<gene>
    <name evidence="2" type="ORF">AVEN_272707_1</name>
</gene>
<sequence length="133" mass="14280">MRSCRRSVCFLLPHGQQYTPRVGRALDPLDGVHFGPRCINRLVSQSHGWSAQCTSEGITPGLALRVVTVPASDPERIGPASTTRNKQFYNLESDVDAEMSPSSASEEDAQSATHVGGLGGDLPSYQSSTSFQT</sequence>
<feature type="compositionally biased region" description="Polar residues" evidence="1">
    <location>
        <begin position="80"/>
        <end position="90"/>
    </location>
</feature>
<organism evidence="2 3">
    <name type="scientific">Araneus ventricosus</name>
    <name type="common">Orbweaver spider</name>
    <name type="synonym">Epeira ventricosa</name>
    <dbReference type="NCBI Taxonomy" id="182803"/>
    <lineage>
        <taxon>Eukaryota</taxon>
        <taxon>Metazoa</taxon>
        <taxon>Ecdysozoa</taxon>
        <taxon>Arthropoda</taxon>
        <taxon>Chelicerata</taxon>
        <taxon>Arachnida</taxon>
        <taxon>Araneae</taxon>
        <taxon>Araneomorphae</taxon>
        <taxon>Entelegynae</taxon>
        <taxon>Araneoidea</taxon>
        <taxon>Araneidae</taxon>
        <taxon>Araneus</taxon>
    </lineage>
</organism>
<keyword evidence="3" id="KW-1185">Reference proteome</keyword>
<feature type="region of interest" description="Disordered" evidence="1">
    <location>
        <begin position="72"/>
        <end position="133"/>
    </location>
</feature>
<dbReference type="Proteomes" id="UP000499080">
    <property type="component" value="Unassembled WGS sequence"/>
</dbReference>
<evidence type="ECO:0000313" key="3">
    <source>
        <dbReference type="Proteomes" id="UP000499080"/>
    </source>
</evidence>
<reference evidence="2 3" key="1">
    <citation type="journal article" date="2019" name="Sci. Rep.">
        <title>Orb-weaving spider Araneus ventricosus genome elucidates the spidroin gene catalogue.</title>
        <authorList>
            <person name="Kono N."/>
            <person name="Nakamura H."/>
            <person name="Ohtoshi R."/>
            <person name="Moran D.A.P."/>
            <person name="Shinohara A."/>
            <person name="Yoshida Y."/>
            <person name="Fujiwara M."/>
            <person name="Mori M."/>
            <person name="Tomita M."/>
            <person name="Arakawa K."/>
        </authorList>
    </citation>
    <scope>NUCLEOTIDE SEQUENCE [LARGE SCALE GENOMIC DNA]</scope>
</reference>
<dbReference type="EMBL" id="BGPR01005608">
    <property type="protein sequence ID" value="GBN11774.1"/>
    <property type="molecule type" value="Genomic_DNA"/>
</dbReference>
<protein>
    <submittedName>
        <fullName evidence="2">Uncharacterized protein</fullName>
    </submittedName>
</protein>
<proteinExistence type="predicted"/>
<comment type="caution">
    <text evidence="2">The sequence shown here is derived from an EMBL/GenBank/DDBJ whole genome shotgun (WGS) entry which is preliminary data.</text>
</comment>
<accession>A0A4Y2LBB9</accession>